<dbReference type="Gene3D" id="2.60.40.10">
    <property type="entry name" value="Immunoglobulins"/>
    <property type="match status" value="1"/>
</dbReference>
<dbReference type="SUPFAM" id="SSF52058">
    <property type="entry name" value="L domain-like"/>
    <property type="match status" value="1"/>
</dbReference>
<feature type="transmembrane region" description="Helical" evidence="12">
    <location>
        <begin position="1163"/>
        <end position="1182"/>
    </location>
</feature>
<evidence type="ECO:0000256" key="1">
    <source>
        <dbReference type="ARBA" id="ARBA00004370"/>
    </source>
</evidence>
<evidence type="ECO:0000259" key="14">
    <source>
        <dbReference type="PROSITE" id="PS50227"/>
    </source>
</evidence>
<dbReference type="GO" id="GO:0007166">
    <property type="term" value="P:cell surface receptor signaling pathway"/>
    <property type="evidence" value="ECO:0007669"/>
    <property type="project" value="TreeGrafter"/>
</dbReference>
<keyword evidence="9" id="KW-1015">Disulfide bond</keyword>
<feature type="transmembrane region" description="Helical" evidence="12">
    <location>
        <begin position="1188"/>
        <end position="1211"/>
    </location>
</feature>
<evidence type="ECO:0000313" key="17">
    <source>
        <dbReference type="EMBL" id="KAI1230050.1"/>
    </source>
</evidence>
<dbReference type="PROSITE" id="PS50221">
    <property type="entry name" value="GAIN_B"/>
    <property type="match status" value="1"/>
</dbReference>
<dbReference type="InterPro" id="IPR007110">
    <property type="entry name" value="Ig-like_dom"/>
</dbReference>
<dbReference type="Gene3D" id="3.80.10.10">
    <property type="entry name" value="Ribonuclease Inhibitor"/>
    <property type="match status" value="1"/>
</dbReference>
<dbReference type="OrthoDB" id="6134459at2759"/>
<proteinExistence type="inferred from homology"/>
<dbReference type="Gene3D" id="1.20.1070.10">
    <property type="entry name" value="Rhodopsin 7-helix transmembrane proteins"/>
    <property type="match status" value="1"/>
</dbReference>
<dbReference type="Gene3D" id="4.10.1240.10">
    <property type="entry name" value="GPCR, family 2, extracellular hormone receptor domain"/>
    <property type="match status" value="1"/>
</dbReference>
<dbReference type="InterPro" id="IPR003591">
    <property type="entry name" value="Leu-rich_rpt_typical-subtyp"/>
</dbReference>
<dbReference type="PANTHER" id="PTHR45930">
    <property type="entry name" value="G-PROTEIN COUPLED RECEPTOR 124-LIKE PROTEIN"/>
    <property type="match status" value="1"/>
</dbReference>
<comment type="caution">
    <text evidence="16">The sequence shown here is derived from an EMBL/GenBank/DDBJ whole genome shotgun (WGS) entry which is preliminary data.</text>
</comment>
<dbReference type="Gene3D" id="2.60.220.50">
    <property type="match status" value="1"/>
</dbReference>
<evidence type="ECO:0000256" key="5">
    <source>
        <dbReference type="ARBA" id="ARBA00022729"/>
    </source>
</evidence>
<evidence type="ECO:0000256" key="12">
    <source>
        <dbReference type="SAM" id="Phobius"/>
    </source>
</evidence>
<evidence type="ECO:0000256" key="4">
    <source>
        <dbReference type="ARBA" id="ARBA00022692"/>
    </source>
</evidence>
<feature type="compositionally biased region" description="Low complexity" evidence="11">
    <location>
        <begin position="1262"/>
        <end position="1276"/>
    </location>
</feature>
<dbReference type="InterPro" id="IPR036445">
    <property type="entry name" value="GPCR_2_extracell_dom_sf"/>
</dbReference>
<dbReference type="FunFam" id="2.60.220.50:FF:000028">
    <property type="entry name" value="Adhesion G protein-coupled receptor A2"/>
    <property type="match status" value="1"/>
</dbReference>
<dbReference type="InterPro" id="IPR036179">
    <property type="entry name" value="Ig-like_dom_sf"/>
</dbReference>
<dbReference type="GO" id="GO:0005886">
    <property type="term" value="C:plasma membrane"/>
    <property type="evidence" value="ECO:0007669"/>
    <property type="project" value="TreeGrafter"/>
</dbReference>
<dbReference type="GO" id="GO:0007417">
    <property type="term" value="P:central nervous system development"/>
    <property type="evidence" value="ECO:0007669"/>
    <property type="project" value="TreeGrafter"/>
</dbReference>
<organism evidence="16">
    <name type="scientific">Lamprotornis superbus</name>
    <dbReference type="NCBI Taxonomy" id="245042"/>
    <lineage>
        <taxon>Eukaryota</taxon>
        <taxon>Metazoa</taxon>
        <taxon>Chordata</taxon>
        <taxon>Craniata</taxon>
        <taxon>Vertebrata</taxon>
        <taxon>Euteleostomi</taxon>
        <taxon>Archelosauria</taxon>
        <taxon>Archosauria</taxon>
        <taxon>Dinosauria</taxon>
        <taxon>Saurischia</taxon>
        <taxon>Theropoda</taxon>
        <taxon>Coelurosauria</taxon>
        <taxon>Aves</taxon>
        <taxon>Neognathae</taxon>
        <taxon>Neoaves</taxon>
        <taxon>Telluraves</taxon>
        <taxon>Australaves</taxon>
        <taxon>Passeriformes</taxon>
        <taxon>Sturnidae</taxon>
        <taxon>Lamprotornis</taxon>
    </lineage>
</organism>
<feature type="region of interest" description="Disordered" evidence="11">
    <location>
        <begin position="238"/>
        <end position="279"/>
    </location>
</feature>
<dbReference type="EMBL" id="JADDUC010000205">
    <property type="protein sequence ID" value="KAG0115731.1"/>
    <property type="molecule type" value="Genomic_DNA"/>
</dbReference>
<dbReference type="EMBL" id="JADDUC020000032">
    <property type="protein sequence ID" value="KAI1230050.1"/>
    <property type="molecule type" value="Genomic_DNA"/>
</dbReference>
<sequence length="1474" mass="158168">HSGTAEAAAPWGAPPVLAPHQLLGHQGTAGGLRQAAEQQQDHGAGERLLLRAAGSGEAVSGGRAVECRFRAGTVCGGGRERSLAEPRLGTALGGCEGARDLKNNLISTVQPGAFLGLPELKRLDLSNNRIGCLSASVFQGLPNLLRLNMSGNIFSSLPPAPGGGALPRVSGLAGVRTLRVPRDAIPCRDFATEYLTCDCNLRWVLRWARERPAQISERTACAFPRQLRGIALRGARDGQLRCGEPGPGRGRRRRRRRRGLTCVPRSGSPGAAHPPPHPGDRLPFQCTATYLDNSTQIRWFHNREPVQEDEQTGVIVEESLIHDCTFITSELILSNIHVSANGEWECAVSTSQGNVSKKVEIVVLETSASYCPAERVTNNRGDFRWGPRWRRCRGREGHTWPMPHGERAVRAGPLLAAGDRGWPRTLAGITAYQPCLQHPFAAGPAGVGSAGEKQAWRRCDRTGRWEDGDYSHCLYTNDITRVLYTFVLVSGGPGARLGRWGAPGDRGPALVMPINASNALTLAHQLRVYTAEAANFSDMVDVLYVAQMIEKFIGYVDQIKQLTDVIVEMASNIMLVDDHILWMSQKEEKACTSIVRSLEKIAAHTLGSNSQHMAVVRGTRAGAGYGEERWNSRNIAFEAYVVKPESYVGLSCVAFQRWDGAPPGRSPQAERGAEPTPDQQLRLRCTTGRPNISLSSFHIKNGIALASIQLPPSLFASPAPATPGADCKLQLLVFRNGKLFCSTGNSSRLADDGKRRSVATPVIYAGTYGCGVGNLSEPVAVSLRHPGEGTDPVAAYWNFEVLGGMGGWSTEGCQLAAREPNVTSLHCRHLSNMAVLMVGRELCQGGERGGCRRGGQGHRDGAVGSDGLCCAVQELSGFPSEAQGAVEVLHPAMYTCTAVLLLCLFTTIITYIVHHGTILIPRKGWHMLLNLCFHIAMTAAVFAGGITLTGYRAVCQAVGTGQRGVLRAGHGGHGTSSRQRPLPNRGVLPQVGIILHYSSLSTLLWMAVKARVLYKEVTWKAPQQPDRDMSQAAPRPMLRYRTPFPGPAGASPGAGAGLVLLDKPIPCSPEGSSCWLVWRPSLGAFYVPVAFILLVTWIYFLCAGLSLQCRPSPQKAIPEPLEPPPRLGGTSDILTDSGSISVTLNSGPPCPEGDGVYSLRVQFWALVATHALYVALWTFGAMAVSQRWYLNIVFSCLYGVTAVALGLFIFAHHCLRRRDVLSSWFSCCPSYRNALPMQAYVHPGLGPEDGSQVFIGCEPEAARSGASSSSSPSSAGSAGGRCKLTNLQVAQSQVETRPAPCPEPDAADGKPVRHTSTSNLHGRRSHRGRTKPCRDGKHHRLKMLRGPSEQPSSESGSLHNSHSESYPSGRTSPGSGGRAGPRLAQDGDAVPSPSEGSDGGRRGPDLAEARRRSGSRDNLRPGGGAEREAKRRSYPLNVGSHNGGLKGSKYDINLASADSVAGMKTGLWKSETTV</sequence>
<feature type="non-terminal residue" evidence="16">
    <location>
        <position position="1"/>
    </location>
</feature>
<reference evidence="17" key="3">
    <citation type="submission" date="2022-01" db="EMBL/GenBank/DDBJ databases">
        <authorList>
            <person name="Rubenstein D.R."/>
        </authorList>
    </citation>
    <scope>NUCLEOTIDE SEQUENCE</scope>
    <source>
        <strain evidence="17">SS15</strain>
        <tissue evidence="17">Liver</tissue>
    </source>
</reference>
<dbReference type="GO" id="GO:1990909">
    <property type="term" value="C:Wnt signalosome"/>
    <property type="evidence" value="ECO:0007669"/>
    <property type="project" value="TreeGrafter"/>
</dbReference>
<comment type="subcellular location">
    <subcellularLocation>
        <location evidence="1">Membrane</location>
    </subcellularLocation>
</comment>
<dbReference type="Pfam" id="PF01825">
    <property type="entry name" value="GPS"/>
    <property type="match status" value="1"/>
</dbReference>
<feature type="region of interest" description="Disordered" evidence="11">
    <location>
        <begin position="1262"/>
        <end position="1281"/>
    </location>
</feature>
<gene>
    <name evidence="17" type="ORF">IHE44_0010437</name>
    <name evidence="16" type="ORF">IHE44_005473</name>
</gene>
<keyword evidence="8 12" id="KW-0472">Membrane</keyword>
<evidence type="ECO:0000313" key="16">
    <source>
        <dbReference type="EMBL" id="KAG0115731.1"/>
    </source>
</evidence>
<dbReference type="InterPro" id="IPR000203">
    <property type="entry name" value="GPS"/>
</dbReference>
<feature type="compositionally biased region" description="Basic residues" evidence="11">
    <location>
        <begin position="1321"/>
        <end position="1343"/>
    </location>
</feature>
<dbReference type="PROSITE" id="PS51450">
    <property type="entry name" value="LRR"/>
    <property type="match status" value="1"/>
</dbReference>
<feature type="domain" description="Ig-like" evidence="15">
    <location>
        <begin position="264"/>
        <end position="356"/>
    </location>
</feature>
<dbReference type="PANTHER" id="PTHR45930:SF1">
    <property type="entry name" value="ADHESION G PROTEIN-COUPLED RECEPTOR A2"/>
    <property type="match status" value="1"/>
</dbReference>
<feature type="transmembrane region" description="Helical" evidence="12">
    <location>
        <begin position="1085"/>
        <end position="1107"/>
    </location>
</feature>
<evidence type="ECO:0000256" key="8">
    <source>
        <dbReference type="ARBA" id="ARBA00023136"/>
    </source>
</evidence>
<evidence type="ECO:0000313" key="18">
    <source>
        <dbReference type="Proteomes" id="UP000618051"/>
    </source>
</evidence>
<feature type="compositionally biased region" description="Low complexity" evidence="11">
    <location>
        <begin position="1346"/>
        <end position="1373"/>
    </location>
</feature>
<dbReference type="InterPro" id="IPR032675">
    <property type="entry name" value="LRR_dom_sf"/>
</dbReference>
<keyword evidence="6" id="KW-0677">Repeat</keyword>
<feature type="transmembrane region" description="Helical" evidence="12">
    <location>
        <begin position="925"/>
        <end position="946"/>
    </location>
</feature>
<evidence type="ECO:0000256" key="10">
    <source>
        <dbReference type="ARBA" id="ARBA00023170"/>
    </source>
</evidence>
<dbReference type="SMART" id="SM00369">
    <property type="entry name" value="LRR_TYP"/>
    <property type="match status" value="2"/>
</dbReference>
<accession>A0A835NIN8</accession>
<dbReference type="InterPro" id="IPR046338">
    <property type="entry name" value="GAIN_dom_sf"/>
</dbReference>
<dbReference type="GO" id="GO:0004930">
    <property type="term" value="F:G protein-coupled receptor activity"/>
    <property type="evidence" value="ECO:0007669"/>
    <property type="project" value="InterPro"/>
</dbReference>
<feature type="domain" description="G-protein coupled receptors family 2 profile 1" evidence="14">
    <location>
        <begin position="422"/>
        <end position="477"/>
    </location>
</feature>
<dbReference type="InterPro" id="IPR001611">
    <property type="entry name" value="Leu-rich_rpt"/>
</dbReference>
<feature type="domain" description="GAIN-B" evidence="13">
    <location>
        <begin position="683"/>
        <end position="843"/>
    </location>
</feature>
<dbReference type="GO" id="GO:0002040">
    <property type="term" value="P:sprouting angiogenesis"/>
    <property type="evidence" value="ECO:0007669"/>
    <property type="project" value="TreeGrafter"/>
</dbReference>
<dbReference type="SUPFAM" id="SSF48726">
    <property type="entry name" value="Immunoglobulin"/>
    <property type="match status" value="1"/>
</dbReference>
<keyword evidence="18" id="KW-1185">Reference proteome</keyword>
<keyword evidence="10 16" id="KW-0675">Receptor</keyword>
<keyword evidence="3" id="KW-0433">Leucine-rich repeat</keyword>
<evidence type="ECO:0000256" key="9">
    <source>
        <dbReference type="ARBA" id="ARBA00023157"/>
    </source>
</evidence>
<evidence type="ECO:0000256" key="7">
    <source>
        <dbReference type="ARBA" id="ARBA00022989"/>
    </source>
</evidence>
<dbReference type="PROSITE" id="PS50835">
    <property type="entry name" value="IG_LIKE"/>
    <property type="match status" value="1"/>
</dbReference>
<dbReference type="InterPro" id="IPR057244">
    <property type="entry name" value="GAIN_B"/>
</dbReference>
<evidence type="ECO:0000256" key="6">
    <source>
        <dbReference type="ARBA" id="ARBA00022737"/>
    </source>
</evidence>
<protein>
    <submittedName>
        <fullName evidence="16">G-protein coupled receptor 124</fullName>
    </submittedName>
</protein>
<evidence type="ECO:0000259" key="13">
    <source>
        <dbReference type="PROSITE" id="PS50221"/>
    </source>
</evidence>
<feature type="compositionally biased region" description="Basic and acidic residues" evidence="11">
    <location>
        <begin position="1398"/>
        <end position="1431"/>
    </location>
</feature>
<comment type="similarity">
    <text evidence="2">Belongs to the G-protein coupled receptor 2 family. Adhesion G-protein coupled receptor (ADGR) subfamily.</text>
</comment>
<keyword evidence="5" id="KW-0732">Signal</keyword>
<keyword evidence="7 12" id="KW-1133">Transmembrane helix</keyword>
<dbReference type="SMART" id="SM00303">
    <property type="entry name" value="GPS"/>
    <property type="match status" value="1"/>
</dbReference>
<dbReference type="InterPro" id="IPR058808">
    <property type="entry name" value="GAIN_ADGRA2/3"/>
</dbReference>
<feature type="region of interest" description="Disordered" evidence="11">
    <location>
        <begin position="1291"/>
        <end position="1449"/>
    </location>
</feature>
<dbReference type="InterPro" id="IPR013783">
    <property type="entry name" value="Ig-like_fold"/>
</dbReference>
<dbReference type="InterPro" id="IPR001879">
    <property type="entry name" value="GPCR_2_extracellular_dom"/>
</dbReference>
<evidence type="ECO:0000256" key="2">
    <source>
        <dbReference type="ARBA" id="ARBA00007343"/>
    </source>
</evidence>
<dbReference type="Proteomes" id="UP000618051">
    <property type="component" value="Unassembled WGS sequence"/>
</dbReference>
<reference evidence="16" key="1">
    <citation type="submission" date="2020-10" db="EMBL/GenBank/DDBJ databases">
        <title>Feather gene expression reveals the developmental basis of iridescence in African starlings.</title>
        <authorList>
            <person name="Rubenstein D.R."/>
        </authorList>
    </citation>
    <scope>NUCLEOTIDE SEQUENCE</scope>
    <source>
        <strain evidence="16">SS15</strain>
        <tissue evidence="16">Liver</tissue>
    </source>
</reference>
<dbReference type="Pfam" id="PF13855">
    <property type="entry name" value="LRR_8"/>
    <property type="match status" value="1"/>
</dbReference>
<feature type="compositionally biased region" description="Basic residues" evidence="11">
    <location>
        <begin position="249"/>
        <end position="259"/>
    </location>
</feature>
<dbReference type="Pfam" id="PF26588">
    <property type="entry name" value="GAIN_ADGRA3"/>
    <property type="match status" value="1"/>
</dbReference>
<dbReference type="SUPFAM" id="SSF111418">
    <property type="entry name" value="Hormone receptor domain"/>
    <property type="match status" value="1"/>
</dbReference>
<evidence type="ECO:0000259" key="15">
    <source>
        <dbReference type="PROSITE" id="PS50835"/>
    </source>
</evidence>
<evidence type="ECO:0000256" key="11">
    <source>
        <dbReference type="SAM" id="MobiDB-lite"/>
    </source>
</evidence>
<evidence type="ECO:0000256" key="3">
    <source>
        <dbReference type="ARBA" id="ARBA00022614"/>
    </source>
</evidence>
<feature type="transmembrane region" description="Helical" evidence="12">
    <location>
        <begin position="892"/>
        <end position="913"/>
    </location>
</feature>
<reference evidence="17 18" key="2">
    <citation type="journal article" date="2021" name="J. Hered.">
        <title>Feather Gene Expression Elucidates the Developmental Basis of Plumage Iridescence in African Starlings.</title>
        <authorList>
            <person name="Rubenstein D.R."/>
            <person name="Corvelo A."/>
            <person name="MacManes M.D."/>
            <person name="Maia R."/>
            <person name="Narzisi G."/>
            <person name="Rousaki A."/>
            <person name="Vandenabeele P."/>
            <person name="Shawkey M.D."/>
            <person name="Solomon J."/>
        </authorList>
    </citation>
    <scope>NUCLEOTIDE SEQUENCE [LARGE SCALE GENOMIC DNA]</scope>
    <source>
        <strain evidence="17">SS15</strain>
    </source>
</reference>
<dbReference type="PROSITE" id="PS50227">
    <property type="entry name" value="G_PROTEIN_RECEP_F2_3"/>
    <property type="match status" value="1"/>
</dbReference>
<name>A0A835NIN8_9PASS</name>
<keyword evidence="4 12" id="KW-0812">Transmembrane</keyword>
<dbReference type="InterPro" id="IPR051963">
    <property type="entry name" value="Adhesion_GPCR_A"/>
</dbReference>
<dbReference type="GO" id="GO:0090263">
    <property type="term" value="P:positive regulation of canonical Wnt signaling pathway"/>
    <property type="evidence" value="ECO:0007669"/>
    <property type="project" value="TreeGrafter"/>
</dbReference>